<evidence type="ECO:0000313" key="2">
    <source>
        <dbReference type="EMBL" id="MFD2515275.1"/>
    </source>
</evidence>
<feature type="signal peptide" evidence="1">
    <location>
        <begin position="1"/>
        <end position="19"/>
    </location>
</feature>
<evidence type="ECO:0000313" key="3">
    <source>
        <dbReference type="Proteomes" id="UP001597544"/>
    </source>
</evidence>
<evidence type="ECO:0000256" key="1">
    <source>
        <dbReference type="SAM" id="SignalP"/>
    </source>
</evidence>
<name>A0ABW5IQS8_9BACT</name>
<dbReference type="PROSITE" id="PS51257">
    <property type="entry name" value="PROKAR_LIPOPROTEIN"/>
    <property type="match status" value="1"/>
</dbReference>
<comment type="caution">
    <text evidence="2">The sequence shown here is derived from an EMBL/GenBank/DDBJ whole genome shotgun (WGS) entry which is preliminary data.</text>
</comment>
<proteinExistence type="predicted"/>
<evidence type="ECO:0008006" key="4">
    <source>
        <dbReference type="Google" id="ProtNLM"/>
    </source>
</evidence>
<gene>
    <name evidence="2" type="ORF">ACFSRY_15490</name>
</gene>
<dbReference type="EMBL" id="JBHULU010000021">
    <property type="protein sequence ID" value="MFD2515275.1"/>
    <property type="molecule type" value="Genomic_DNA"/>
</dbReference>
<dbReference type="RefSeq" id="WP_377509671.1">
    <property type="nucleotide sequence ID" value="NZ_JBHULU010000021.1"/>
</dbReference>
<feature type="chain" id="PRO_5045340235" description="Late embryogenesis abundant protein" evidence="1">
    <location>
        <begin position="20"/>
        <end position="192"/>
    </location>
</feature>
<keyword evidence="3" id="KW-1185">Reference proteome</keyword>
<dbReference type="Proteomes" id="UP001597544">
    <property type="component" value="Unassembled WGS sequence"/>
</dbReference>
<protein>
    <recommendedName>
        <fullName evidence="4">Late embryogenesis abundant protein</fullName>
    </recommendedName>
</protein>
<keyword evidence="1" id="KW-0732">Signal</keyword>
<accession>A0ABW5IQS8</accession>
<organism evidence="2 3">
    <name type="scientific">Pontibacter locisalis</name>
    <dbReference type="NCBI Taxonomy" id="1719035"/>
    <lineage>
        <taxon>Bacteria</taxon>
        <taxon>Pseudomonadati</taxon>
        <taxon>Bacteroidota</taxon>
        <taxon>Cytophagia</taxon>
        <taxon>Cytophagales</taxon>
        <taxon>Hymenobacteraceae</taxon>
        <taxon>Pontibacter</taxon>
    </lineage>
</organism>
<reference evidence="3" key="1">
    <citation type="journal article" date="2019" name="Int. J. Syst. Evol. Microbiol.">
        <title>The Global Catalogue of Microorganisms (GCM) 10K type strain sequencing project: providing services to taxonomists for standard genome sequencing and annotation.</title>
        <authorList>
            <consortium name="The Broad Institute Genomics Platform"/>
            <consortium name="The Broad Institute Genome Sequencing Center for Infectious Disease"/>
            <person name="Wu L."/>
            <person name="Ma J."/>
        </authorList>
    </citation>
    <scope>NUCLEOTIDE SEQUENCE [LARGE SCALE GENOMIC DNA]</scope>
    <source>
        <strain evidence="3">KCTC 42498</strain>
    </source>
</reference>
<sequence>MFTKSINFLLVLIFLLAGFACKTKDDLDAFREAKYSLERVDQVKVNGVELMDKKRPEDFSFSDAALLLSALSDNKLKATSTLGLNVELGEGNEDRTMTVTELKWQLLLDNEKALSGVVNEPVELKHGLNVLTLSSPLAFSEERGGASLNNILKLATVLNKEENRPQVTLQIKPTILTSVGPFELPAFINIKK</sequence>